<reference evidence="1 2" key="1">
    <citation type="journal article" date="2012" name="J. Bacteriol.">
        <title>Genome sequence of proteorhodopsin-containing sea ice bacterium Glaciecola punicea ACAM 611T.</title>
        <authorList>
            <person name="Qin Q.-L."/>
            <person name="Xie B.-B."/>
            <person name="Shu Y.-L."/>
            <person name="Rong J.-C."/>
            <person name="Zhao D.-L."/>
            <person name="Zhang X.-Y."/>
            <person name="Chen X.-L."/>
            <person name="Zhou B.-C."/>
            <person name="Zhanga Y.-Z."/>
        </authorList>
    </citation>
    <scope>NUCLEOTIDE SEQUENCE [LARGE SCALE GENOMIC DNA]</scope>
    <source>
        <strain evidence="1 2">ACAM 611</strain>
    </source>
</reference>
<dbReference type="Proteomes" id="UP000053586">
    <property type="component" value="Unassembled WGS sequence"/>
</dbReference>
<accession>H5TAA5</accession>
<evidence type="ECO:0000313" key="1">
    <source>
        <dbReference type="EMBL" id="GAB55232.1"/>
    </source>
</evidence>
<dbReference type="AlphaFoldDB" id="H5TAA5"/>
<gene>
    <name evidence="1" type="ORF">GPUN_1101</name>
</gene>
<proteinExistence type="predicted"/>
<dbReference type="eggNOG" id="COG0790">
    <property type="taxonomic scope" value="Bacteria"/>
</dbReference>
<comment type="caution">
    <text evidence="1">The sequence shown here is derived from an EMBL/GenBank/DDBJ whole genome shotgun (WGS) entry which is preliminary data.</text>
</comment>
<sequence length="491" mass="55816">MLLLACLALVVLLYSSTTHYSPMLRHYISPELKQESYAGLWPAAKNGSESALNMLSELAALNNDIFWLEKVASLQNLQAILALADLSDGSNKTFWWQQAAIIGHAPSQFELSFLVDSIQQRIRYLEQAAMNEHIPAIIALSKFYYENRDASNALRWLTRAVEYDKSSTFKLARMLFREGFEAQARAAFNKAVAYTPIAKNYVDVLNNYKQTTLSSLISQPTSMPAYCAQQLQFVATSLDGAVQAMNIKHAFERDKRLSTLPICVSSIIWLAQNELECDLADGRKVCDLSSVAKQSFVPNYTHLVFFLEEGKAYVNDGAMFLAQDDTYAVFVHELAHFVGFVDEYSLPSALAQQHCYKSYAPNLLVSNDEILYEHEKYQLWQRYQDQLILLNLPNRGEELSEDKQSNKYTKRLSLDIAPSLTCESLDLTAYKPSSQLTFMEYHDTRNIPPIYILMWKDLLKQRHHDIAVTALFMKSAQQSDNQGAALYWSGF</sequence>
<dbReference type="Gene3D" id="1.25.40.10">
    <property type="entry name" value="Tetratricopeptide repeat domain"/>
    <property type="match status" value="1"/>
</dbReference>
<organism evidence="1 2">
    <name type="scientific">Glaciecola punicea ACAM 611</name>
    <dbReference type="NCBI Taxonomy" id="1121923"/>
    <lineage>
        <taxon>Bacteria</taxon>
        <taxon>Pseudomonadati</taxon>
        <taxon>Pseudomonadota</taxon>
        <taxon>Gammaproteobacteria</taxon>
        <taxon>Alteromonadales</taxon>
        <taxon>Alteromonadaceae</taxon>
        <taxon>Glaciecola</taxon>
    </lineage>
</organism>
<name>H5TAA5_9ALTE</name>
<dbReference type="InterPro" id="IPR011990">
    <property type="entry name" value="TPR-like_helical_dom_sf"/>
</dbReference>
<dbReference type="STRING" id="56804.BAE46_02030"/>
<dbReference type="EMBL" id="BAET01000008">
    <property type="protein sequence ID" value="GAB55232.1"/>
    <property type="molecule type" value="Genomic_DNA"/>
</dbReference>
<protein>
    <submittedName>
        <fullName evidence="1">Uncharacterized protein</fullName>
    </submittedName>
</protein>
<dbReference type="SUPFAM" id="SSF81901">
    <property type="entry name" value="HCP-like"/>
    <property type="match status" value="1"/>
</dbReference>
<keyword evidence="2" id="KW-1185">Reference proteome</keyword>
<evidence type="ECO:0000313" key="2">
    <source>
        <dbReference type="Proteomes" id="UP000053586"/>
    </source>
</evidence>
<reference evidence="1 2" key="2">
    <citation type="journal article" date="2017" name="Antonie Van Leeuwenhoek">
        <title>Rhizobium rhizosphaerae sp. nov., a novel species isolated from rice rhizosphere.</title>
        <authorList>
            <person name="Zhao J.J."/>
            <person name="Zhang J."/>
            <person name="Zhang R.J."/>
            <person name="Zhang C.W."/>
            <person name="Yin H.Q."/>
            <person name="Zhang X.X."/>
        </authorList>
    </citation>
    <scope>NUCLEOTIDE SEQUENCE [LARGE SCALE GENOMIC DNA]</scope>
    <source>
        <strain evidence="1 2">ACAM 611</strain>
    </source>
</reference>